<dbReference type="PANTHER" id="PTHR30304:SF0">
    <property type="entry name" value="D-TAGATOSE-1,6-BISPHOSPHATE ALDOLASE SUBUNIT GATY-RELATED"/>
    <property type="match status" value="1"/>
</dbReference>
<comment type="function">
    <text evidence="1">Catalyzes the aldol condensation of dihydroxyacetone phosphate (DHAP or glycerone-phosphate) with glyceraldehyde 3-phosphate (G3P) to form fructose 1,6-bisphosphate (FBP) in gluconeogenesis and the reverse reaction in glycolysis.</text>
</comment>
<name>A0A1V6TEA5_9EURO</name>
<sequence>MGRIEGGEDGLPSVDSGTVLKKPDEAENFVRRTGVHFLAPSFGNIHGGYPSGGVEKSWDLPRLAEIGKAVAAIPLALHGTHPVTDALFQQTIPLGVRKINLNRTVRDDYTRFIADNSGTLELTALKMQAVEIYARSIERMMDVMGSTGRY</sequence>
<dbReference type="Proteomes" id="UP000191285">
    <property type="component" value="Unassembled WGS sequence"/>
</dbReference>
<reference evidence="3" key="1">
    <citation type="journal article" date="2017" name="Nat. Microbiol.">
        <title>Global analysis of biosynthetic gene clusters reveals vast potential of secondary metabolite production in Penicillium species.</title>
        <authorList>
            <person name="Nielsen J.C."/>
            <person name="Grijseels S."/>
            <person name="Prigent S."/>
            <person name="Ji B."/>
            <person name="Dainat J."/>
            <person name="Nielsen K.F."/>
            <person name="Frisvad J.C."/>
            <person name="Workman M."/>
            <person name="Nielsen J."/>
        </authorList>
    </citation>
    <scope>NUCLEOTIDE SEQUENCE [LARGE SCALE GENOMIC DNA]</scope>
    <source>
        <strain evidence="3">IBT 24891</strain>
    </source>
</reference>
<dbReference type="EMBL" id="MLKD01000007">
    <property type="protein sequence ID" value="OQE24260.1"/>
    <property type="molecule type" value="Genomic_DNA"/>
</dbReference>
<comment type="pathway">
    <text evidence="1">Carbohydrate degradation; glycolysis; D-glyceraldehyde 3-phosphate and glycerone phosphate from D-glucose: step 4/4.</text>
</comment>
<keyword evidence="1" id="KW-0862">Zinc</keyword>
<gene>
    <name evidence="2" type="ORF">PENSTE_c007G07826</name>
</gene>
<proteinExistence type="inferred from homology"/>
<comment type="cofactor">
    <cofactor evidence="1">
        <name>Zn(2+)</name>
        <dbReference type="ChEBI" id="CHEBI:29105"/>
    </cofactor>
    <text evidence="1">Binds 2 Zn(2+) ions per subunit. One is catalytic and the other provides a structural contribution.</text>
</comment>
<comment type="catalytic activity">
    <reaction evidence="1">
        <text>beta-D-fructose 1,6-bisphosphate = D-glyceraldehyde 3-phosphate + dihydroxyacetone phosphate</text>
        <dbReference type="Rhea" id="RHEA:14729"/>
        <dbReference type="ChEBI" id="CHEBI:32966"/>
        <dbReference type="ChEBI" id="CHEBI:57642"/>
        <dbReference type="ChEBI" id="CHEBI:59776"/>
        <dbReference type="EC" id="4.1.2.13"/>
    </reaction>
</comment>
<dbReference type="InterPro" id="IPR050246">
    <property type="entry name" value="Class_II_FBP_aldolase"/>
</dbReference>
<evidence type="ECO:0000313" key="3">
    <source>
        <dbReference type="Proteomes" id="UP000191285"/>
    </source>
</evidence>
<dbReference type="OrthoDB" id="2558351at2759"/>
<dbReference type="Gene3D" id="3.20.20.70">
    <property type="entry name" value="Aldolase class I"/>
    <property type="match status" value="1"/>
</dbReference>
<keyword evidence="1" id="KW-0479">Metal-binding</keyword>
<keyword evidence="1" id="KW-0456">Lyase</keyword>
<comment type="similarity">
    <text evidence="1">Belongs to the class II fructose-bisphosphate aldolase family.</text>
</comment>
<evidence type="ECO:0000256" key="1">
    <source>
        <dbReference type="RuleBase" id="RU366023"/>
    </source>
</evidence>
<dbReference type="STRING" id="303698.A0A1V6TEA5"/>
<dbReference type="GO" id="GO:0008270">
    <property type="term" value="F:zinc ion binding"/>
    <property type="evidence" value="ECO:0007669"/>
    <property type="project" value="UniProtKB-UniRule"/>
</dbReference>
<accession>A0A1V6TEA5</accession>
<dbReference type="Pfam" id="PF01116">
    <property type="entry name" value="F_bP_aldolase"/>
    <property type="match status" value="1"/>
</dbReference>
<dbReference type="UniPathway" id="UPA00109">
    <property type="reaction ID" value="UER00183"/>
</dbReference>
<keyword evidence="3" id="KW-1185">Reference proteome</keyword>
<comment type="caution">
    <text evidence="2">The sequence shown here is derived from an EMBL/GenBank/DDBJ whole genome shotgun (WGS) entry which is preliminary data.</text>
</comment>
<dbReference type="GO" id="GO:0006096">
    <property type="term" value="P:glycolytic process"/>
    <property type="evidence" value="ECO:0007669"/>
    <property type="project" value="UniProtKB-UniPathway"/>
</dbReference>
<dbReference type="PANTHER" id="PTHR30304">
    <property type="entry name" value="D-TAGATOSE-1,6-BISPHOSPHATE ALDOLASE"/>
    <property type="match status" value="1"/>
</dbReference>
<dbReference type="GO" id="GO:0004332">
    <property type="term" value="F:fructose-bisphosphate aldolase activity"/>
    <property type="evidence" value="ECO:0007669"/>
    <property type="project" value="UniProtKB-EC"/>
</dbReference>
<keyword evidence="1" id="KW-0324">Glycolysis</keyword>
<dbReference type="SUPFAM" id="SSF51569">
    <property type="entry name" value="Aldolase"/>
    <property type="match status" value="1"/>
</dbReference>
<dbReference type="InterPro" id="IPR000771">
    <property type="entry name" value="FBA_II"/>
</dbReference>
<evidence type="ECO:0000313" key="2">
    <source>
        <dbReference type="EMBL" id="OQE24260.1"/>
    </source>
</evidence>
<dbReference type="EC" id="4.1.2.13" evidence="1"/>
<dbReference type="InterPro" id="IPR013785">
    <property type="entry name" value="Aldolase_TIM"/>
</dbReference>
<protein>
    <recommendedName>
        <fullName evidence="1">Fructose-bisphosphate aldolase</fullName>
        <shortName evidence="1">FBP aldolase</shortName>
        <ecNumber evidence="1">4.1.2.13</ecNumber>
    </recommendedName>
</protein>
<organism evidence="2 3">
    <name type="scientific">Penicillium steckii</name>
    <dbReference type="NCBI Taxonomy" id="303698"/>
    <lineage>
        <taxon>Eukaryota</taxon>
        <taxon>Fungi</taxon>
        <taxon>Dikarya</taxon>
        <taxon>Ascomycota</taxon>
        <taxon>Pezizomycotina</taxon>
        <taxon>Eurotiomycetes</taxon>
        <taxon>Eurotiomycetidae</taxon>
        <taxon>Eurotiales</taxon>
        <taxon>Aspergillaceae</taxon>
        <taxon>Penicillium</taxon>
    </lineage>
</organism>
<dbReference type="AlphaFoldDB" id="A0A1V6TEA5"/>